<evidence type="ECO:0000313" key="3">
    <source>
        <dbReference type="EMBL" id="MEE2037015.1"/>
    </source>
</evidence>
<comment type="caution">
    <text evidence="3">The sequence shown here is derived from an EMBL/GenBank/DDBJ whole genome shotgun (WGS) entry which is preliminary data.</text>
</comment>
<feature type="transmembrane region" description="Helical" evidence="1">
    <location>
        <begin position="118"/>
        <end position="143"/>
    </location>
</feature>
<keyword evidence="1" id="KW-0472">Membrane</keyword>
<keyword evidence="1" id="KW-0812">Transmembrane</keyword>
<keyword evidence="4" id="KW-1185">Reference proteome</keyword>
<gene>
    <name evidence="3" type="ORF">Q8791_07260</name>
</gene>
<feature type="domain" description="Putative sensor" evidence="2">
    <location>
        <begin position="17"/>
        <end position="202"/>
    </location>
</feature>
<protein>
    <submittedName>
        <fullName evidence="3">Sensor domain-containing protein</fullName>
    </submittedName>
</protein>
<evidence type="ECO:0000259" key="2">
    <source>
        <dbReference type="Pfam" id="PF13796"/>
    </source>
</evidence>
<organism evidence="3 4">
    <name type="scientific">Nocardiopsis codii</name>
    <dbReference type="NCBI Taxonomy" id="3065942"/>
    <lineage>
        <taxon>Bacteria</taxon>
        <taxon>Bacillati</taxon>
        <taxon>Actinomycetota</taxon>
        <taxon>Actinomycetes</taxon>
        <taxon>Streptosporangiales</taxon>
        <taxon>Nocardiopsidaceae</taxon>
        <taxon>Nocardiopsis</taxon>
    </lineage>
</organism>
<dbReference type="RefSeq" id="WP_330090812.1">
    <property type="nucleotide sequence ID" value="NZ_JAUZMY010000005.1"/>
</dbReference>
<evidence type="ECO:0000256" key="1">
    <source>
        <dbReference type="SAM" id="Phobius"/>
    </source>
</evidence>
<keyword evidence="1" id="KW-1133">Transmembrane helix</keyword>
<dbReference type="EMBL" id="JAUZMY010000005">
    <property type="protein sequence ID" value="MEE2037015.1"/>
    <property type="molecule type" value="Genomic_DNA"/>
</dbReference>
<dbReference type="Pfam" id="PF13796">
    <property type="entry name" value="Sensor"/>
    <property type="match status" value="1"/>
</dbReference>
<name>A0ABU7K476_9ACTN</name>
<dbReference type="InterPro" id="IPR025828">
    <property type="entry name" value="Put_sensor_dom"/>
</dbReference>
<proteinExistence type="predicted"/>
<dbReference type="Proteomes" id="UP001356095">
    <property type="component" value="Unassembled WGS sequence"/>
</dbReference>
<feature type="transmembrane region" description="Helical" evidence="1">
    <location>
        <begin position="20"/>
        <end position="53"/>
    </location>
</feature>
<sequence length="241" mass="25179">MNMTKTPFAQVVADSRYNLWGLPLALVSFTLVVVGLAVGAGTAVVMAGMFLMVGTLHAARGLAHVERIRLADLHDRPVVRRPYRSPAAGSGPLRRALGPLACRQSWLDALHAVVRLPVAAVGFGVTTAWWVGAAAGLLHPLWGWSLYTVPGYTDLGTYVAPEYPVLATTVIHMLAGALLALSLPLVVRGCAHAQSTLGRALLLAPEDAGVRVYTAAPPHGPAGEGGHQPVPPVGQYVSSAV</sequence>
<reference evidence="3 4" key="1">
    <citation type="submission" date="2023-08" db="EMBL/GenBank/DDBJ databases">
        <authorList>
            <person name="Girao M."/>
            <person name="Carvalho M.F."/>
        </authorList>
    </citation>
    <scope>NUCLEOTIDE SEQUENCE [LARGE SCALE GENOMIC DNA]</scope>
    <source>
        <strain evidence="3 4">CT-R113</strain>
    </source>
</reference>
<accession>A0ABU7K476</accession>
<evidence type="ECO:0000313" key="4">
    <source>
        <dbReference type="Proteomes" id="UP001356095"/>
    </source>
</evidence>
<feature type="transmembrane region" description="Helical" evidence="1">
    <location>
        <begin position="163"/>
        <end position="187"/>
    </location>
</feature>